<comment type="caution">
    <text evidence="9">The sequence shown here is derived from an EMBL/GenBank/DDBJ whole genome shotgun (WGS) entry which is preliminary data.</text>
</comment>
<gene>
    <name evidence="9" type="ORF">DFH08DRAFT_1076044</name>
</gene>
<feature type="coiled-coil region" evidence="6">
    <location>
        <begin position="191"/>
        <end position="225"/>
    </location>
</feature>
<dbReference type="EMBL" id="JARIHO010000008">
    <property type="protein sequence ID" value="KAJ7356989.1"/>
    <property type="molecule type" value="Genomic_DNA"/>
</dbReference>
<dbReference type="SMART" id="SM00338">
    <property type="entry name" value="BRLZ"/>
    <property type="match status" value="1"/>
</dbReference>
<dbReference type="Proteomes" id="UP001218218">
    <property type="component" value="Unassembled WGS sequence"/>
</dbReference>
<dbReference type="PROSITE" id="PS00036">
    <property type="entry name" value="BZIP_BASIC"/>
    <property type="match status" value="1"/>
</dbReference>
<dbReference type="AlphaFoldDB" id="A0AAD7EZ70"/>
<evidence type="ECO:0000256" key="6">
    <source>
        <dbReference type="SAM" id="Coils"/>
    </source>
</evidence>
<keyword evidence="4" id="KW-0804">Transcription</keyword>
<feature type="region of interest" description="Disordered" evidence="7">
    <location>
        <begin position="232"/>
        <end position="289"/>
    </location>
</feature>
<dbReference type="GO" id="GO:0001228">
    <property type="term" value="F:DNA-binding transcription activator activity, RNA polymerase II-specific"/>
    <property type="evidence" value="ECO:0007669"/>
    <property type="project" value="TreeGrafter"/>
</dbReference>
<dbReference type="InterPro" id="IPR004827">
    <property type="entry name" value="bZIP"/>
</dbReference>
<comment type="subcellular location">
    <subcellularLocation>
        <location evidence="1">Nucleus</location>
    </subcellularLocation>
</comment>
<keyword evidence="5" id="KW-0539">Nucleus</keyword>
<dbReference type="Pfam" id="PF07716">
    <property type="entry name" value="bZIP_2"/>
    <property type="match status" value="1"/>
</dbReference>
<dbReference type="Gene3D" id="1.20.5.170">
    <property type="match status" value="1"/>
</dbReference>
<evidence type="ECO:0000259" key="8">
    <source>
        <dbReference type="PROSITE" id="PS50217"/>
    </source>
</evidence>
<dbReference type="CDD" id="cd14705">
    <property type="entry name" value="bZIP_Zip1"/>
    <property type="match status" value="1"/>
</dbReference>
<feature type="region of interest" description="Disordered" evidence="7">
    <location>
        <begin position="1"/>
        <end position="21"/>
    </location>
</feature>
<dbReference type="GO" id="GO:0005634">
    <property type="term" value="C:nucleus"/>
    <property type="evidence" value="ECO:0007669"/>
    <property type="project" value="UniProtKB-SubCell"/>
</dbReference>
<feature type="compositionally biased region" description="Polar residues" evidence="7">
    <location>
        <begin position="101"/>
        <end position="112"/>
    </location>
</feature>
<reference evidence="9" key="1">
    <citation type="submission" date="2023-03" db="EMBL/GenBank/DDBJ databases">
        <title>Massive genome expansion in bonnet fungi (Mycena s.s.) driven by repeated elements and novel gene families across ecological guilds.</title>
        <authorList>
            <consortium name="Lawrence Berkeley National Laboratory"/>
            <person name="Harder C.B."/>
            <person name="Miyauchi S."/>
            <person name="Viragh M."/>
            <person name="Kuo A."/>
            <person name="Thoen E."/>
            <person name="Andreopoulos B."/>
            <person name="Lu D."/>
            <person name="Skrede I."/>
            <person name="Drula E."/>
            <person name="Henrissat B."/>
            <person name="Morin E."/>
            <person name="Kohler A."/>
            <person name="Barry K."/>
            <person name="LaButti K."/>
            <person name="Morin E."/>
            <person name="Salamov A."/>
            <person name="Lipzen A."/>
            <person name="Mereny Z."/>
            <person name="Hegedus B."/>
            <person name="Baldrian P."/>
            <person name="Stursova M."/>
            <person name="Weitz H."/>
            <person name="Taylor A."/>
            <person name="Grigoriev I.V."/>
            <person name="Nagy L.G."/>
            <person name="Martin F."/>
            <person name="Kauserud H."/>
        </authorList>
    </citation>
    <scope>NUCLEOTIDE SEQUENCE</scope>
    <source>
        <strain evidence="9">CBHHK002</strain>
    </source>
</reference>
<evidence type="ECO:0000256" key="5">
    <source>
        <dbReference type="ARBA" id="ARBA00023242"/>
    </source>
</evidence>
<dbReference type="PANTHER" id="PTHR13044">
    <property type="entry name" value="ACTIVATING TRANSCRIPTION FACTOR ATF 4/5"/>
    <property type="match status" value="1"/>
</dbReference>
<evidence type="ECO:0000313" key="9">
    <source>
        <dbReference type="EMBL" id="KAJ7356989.1"/>
    </source>
</evidence>
<evidence type="ECO:0000256" key="3">
    <source>
        <dbReference type="ARBA" id="ARBA00023125"/>
    </source>
</evidence>
<evidence type="ECO:0000256" key="2">
    <source>
        <dbReference type="ARBA" id="ARBA00023015"/>
    </source>
</evidence>
<feature type="domain" description="BZIP" evidence="8">
    <location>
        <begin position="166"/>
        <end position="224"/>
    </location>
</feature>
<dbReference type="GO" id="GO:0000977">
    <property type="term" value="F:RNA polymerase II transcription regulatory region sequence-specific DNA binding"/>
    <property type="evidence" value="ECO:0007669"/>
    <property type="project" value="TreeGrafter"/>
</dbReference>
<keyword evidence="10" id="KW-1185">Reference proteome</keyword>
<feature type="compositionally biased region" description="Basic residues" evidence="7">
    <location>
        <begin position="280"/>
        <end position="289"/>
    </location>
</feature>
<feature type="region of interest" description="Disordered" evidence="7">
    <location>
        <begin position="101"/>
        <end position="175"/>
    </location>
</feature>
<organism evidence="9 10">
    <name type="scientific">Mycena albidolilacea</name>
    <dbReference type="NCBI Taxonomy" id="1033008"/>
    <lineage>
        <taxon>Eukaryota</taxon>
        <taxon>Fungi</taxon>
        <taxon>Dikarya</taxon>
        <taxon>Basidiomycota</taxon>
        <taxon>Agaricomycotina</taxon>
        <taxon>Agaricomycetes</taxon>
        <taxon>Agaricomycetidae</taxon>
        <taxon>Agaricales</taxon>
        <taxon>Marasmiineae</taxon>
        <taxon>Mycenaceae</taxon>
        <taxon>Mycena</taxon>
    </lineage>
</organism>
<feature type="compositionally biased region" description="Basic and acidic residues" evidence="7">
    <location>
        <begin position="252"/>
        <end position="274"/>
    </location>
</feature>
<dbReference type="InterPro" id="IPR046347">
    <property type="entry name" value="bZIP_sf"/>
</dbReference>
<feature type="compositionally biased region" description="Polar residues" evidence="7">
    <location>
        <begin position="148"/>
        <end position="159"/>
    </location>
</feature>
<evidence type="ECO:0000256" key="4">
    <source>
        <dbReference type="ARBA" id="ARBA00023163"/>
    </source>
</evidence>
<sequence>MPSRLLLRDPTSNDPLEPELSKELSHWEQLIFFDMQNDQNNPNNGSQRRPQTAEEIQTAALLAQLAATGTMFPSMHGGPYAHNQGGASGYNAGPSNTRSFVSPANLSSSYGSQPFPYFRGGPPPPPPLPQSQNHPSPTEPSRTRGRSHSQVGPSTSNATADADDDADDYEDKRTRNTAASARFRIKKKQKTLALERTVSDLTGRAEDLEREAADLRRENGWLKEIVMLKGGRLAGIDLSGNPDTRGQGSGQREQRRDSAEHDGSDSEQSAEDRGQGSGKSKGKGKAKKK</sequence>
<name>A0AAD7EZ70_9AGAR</name>
<keyword evidence="3" id="KW-0238">DNA-binding</keyword>
<dbReference type="PROSITE" id="PS50217">
    <property type="entry name" value="BZIP"/>
    <property type="match status" value="1"/>
</dbReference>
<dbReference type="SUPFAM" id="SSF57959">
    <property type="entry name" value="Leucine zipper domain"/>
    <property type="match status" value="1"/>
</dbReference>
<protein>
    <recommendedName>
        <fullName evidence="8">BZIP domain-containing protein</fullName>
    </recommendedName>
</protein>
<evidence type="ECO:0000256" key="7">
    <source>
        <dbReference type="SAM" id="MobiDB-lite"/>
    </source>
</evidence>
<keyword evidence="6" id="KW-0175">Coiled coil</keyword>
<evidence type="ECO:0000313" key="10">
    <source>
        <dbReference type="Proteomes" id="UP001218218"/>
    </source>
</evidence>
<dbReference type="PANTHER" id="PTHR13044:SF14">
    <property type="entry name" value="CRYPTOCEPHAL, ISOFORM A"/>
    <property type="match status" value="1"/>
</dbReference>
<accession>A0AAD7EZ70</accession>
<keyword evidence="2" id="KW-0805">Transcription regulation</keyword>
<evidence type="ECO:0000256" key="1">
    <source>
        <dbReference type="ARBA" id="ARBA00004123"/>
    </source>
</evidence>
<proteinExistence type="predicted"/>